<dbReference type="InterPro" id="IPR012938">
    <property type="entry name" value="Glc/Sorbosone_DH"/>
</dbReference>
<dbReference type="PROSITE" id="PS50093">
    <property type="entry name" value="PKD"/>
    <property type="match status" value="1"/>
</dbReference>
<feature type="domain" description="PKD" evidence="1">
    <location>
        <begin position="434"/>
        <end position="458"/>
    </location>
</feature>
<dbReference type="RefSeq" id="WP_192742597.1">
    <property type="nucleotide sequence ID" value="NZ_JADBEJ010000002.1"/>
</dbReference>
<dbReference type="SMART" id="SM00089">
    <property type="entry name" value="PKD"/>
    <property type="match status" value="1"/>
</dbReference>
<dbReference type="Pfam" id="PF18911">
    <property type="entry name" value="PKD_4"/>
    <property type="match status" value="1"/>
</dbReference>
<dbReference type="PANTHER" id="PTHR19328:SF13">
    <property type="entry name" value="HIPL1 PROTEIN"/>
    <property type="match status" value="1"/>
</dbReference>
<evidence type="ECO:0000259" key="1">
    <source>
        <dbReference type="PROSITE" id="PS50093"/>
    </source>
</evidence>
<comment type="caution">
    <text evidence="2">The sequence shown here is derived from an EMBL/GenBank/DDBJ whole genome shotgun (WGS) entry which is preliminary data.</text>
</comment>
<dbReference type="EMBL" id="JADBEJ010000002">
    <property type="protein sequence ID" value="MBE1574960.1"/>
    <property type="molecule type" value="Genomic_DNA"/>
</dbReference>
<dbReference type="SUPFAM" id="SSF50952">
    <property type="entry name" value="Soluble quinoprotein glucose dehydrogenase"/>
    <property type="match status" value="1"/>
</dbReference>
<dbReference type="InterPro" id="IPR035986">
    <property type="entry name" value="PKD_dom_sf"/>
</dbReference>
<dbReference type="InterPro" id="IPR011042">
    <property type="entry name" value="6-blade_b-propeller_TolB-like"/>
</dbReference>
<dbReference type="InterPro" id="IPR000601">
    <property type="entry name" value="PKD_dom"/>
</dbReference>
<dbReference type="Pfam" id="PF08310">
    <property type="entry name" value="LGFP"/>
    <property type="match status" value="5"/>
</dbReference>
<dbReference type="Gene3D" id="2.60.40.10">
    <property type="entry name" value="Immunoglobulins"/>
    <property type="match status" value="1"/>
</dbReference>
<reference evidence="2 3" key="1">
    <citation type="submission" date="2020-10" db="EMBL/GenBank/DDBJ databases">
        <title>Sequencing the genomes of 1000 actinobacteria strains.</title>
        <authorList>
            <person name="Klenk H.-P."/>
        </authorList>
    </citation>
    <scope>NUCLEOTIDE SEQUENCE [LARGE SCALE GENOMIC DNA]</scope>
    <source>
        <strain evidence="2 3">DSM 46661</strain>
    </source>
</reference>
<dbReference type="InterPro" id="IPR022409">
    <property type="entry name" value="PKD/Chitinase_dom"/>
</dbReference>
<dbReference type="Gene3D" id="2.120.10.30">
    <property type="entry name" value="TolB, C-terminal domain"/>
    <property type="match status" value="1"/>
</dbReference>
<dbReference type="SUPFAM" id="SSF49299">
    <property type="entry name" value="PKD domain"/>
    <property type="match status" value="1"/>
</dbReference>
<dbReference type="Pfam" id="PF07995">
    <property type="entry name" value="GSDH"/>
    <property type="match status" value="1"/>
</dbReference>
<evidence type="ECO:0000313" key="2">
    <source>
        <dbReference type="EMBL" id="MBE1574960.1"/>
    </source>
</evidence>
<dbReference type="InterPro" id="IPR013207">
    <property type="entry name" value="LGFP"/>
</dbReference>
<dbReference type="InterPro" id="IPR013783">
    <property type="entry name" value="Ig-like_fold"/>
</dbReference>
<gene>
    <name evidence="2" type="ORF">H4W30_002004</name>
</gene>
<accession>A0ABR9L3X3</accession>
<dbReference type="Proteomes" id="UP000656548">
    <property type="component" value="Unassembled WGS sequence"/>
</dbReference>
<name>A0ABR9L3X3_9PSEU</name>
<protein>
    <submittedName>
        <fullName evidence="2">Uncharacterized protein with LGFP repeats/glucose/arabinose dehydrogenase</fullName>
    </submittedName>
</protein>
<dbReference type="PANTHER" id="PTHR19328">
    <property type="entry name" value="HEDGEHOG-INTERACTING PROTEIN"/>
    <property type="match status" value="1"/>
</dbReference>
<evidence type="ECO:0000313" key="3">
    <source>
        <dbReference type="Proteomes" id="UP000656548"/>
    </source>
</evidence>
<organism evidence="2 3">
    <name type="scientific">Amycolatopsis roodepoortensis</name>
    <dbReference type="NCBI Taxonomy" id="700274"/>
    <lineage>
        <taxon>Bacteria</taxon>
        <taxon>Bacillati</taxon>
        <taxon>Actinomycetota</taxon>
        <taxon>Actinomycetes</taxon>
        <taxon>Pseudonocardiales</taxon>
        <taxon>Pseudonocardiaceae</taxon>
        <taxon>Amycolatopsis</taxon>
    </lineage>
</organism>
<proteinExistence type="predicted"/>
<dbReference type="InterPro" id="IPR011041">
    <property type="entry name" value="Quinoprot_gluc/sorb_DH_b-prop"/>
</dbReference>
<dbReference type="CDD" id="cd00146">
    <property type="entry name" value="PKD"/>
    <property type="match status" value="1"/>
</dbReference>
<keyword evidence="3" id="KW-1185">Reference proteome</keyword>
<sequence length="995" mass="106072">MIRSRALVRLFAVLSVSILLLPGWVGAPEAAAAPTLPSGFVLRDQPSGQAAFDLTDFAYLPDGSVLSIGKSGKVAWVPATGQARTIANLPVHDDGDLGLVGLAVAPDFATSRQIYLTWSFDTSGGAFIMRVARWTVTGTDVPTGLANERVLVDLPGFHDVHGISGLVAAPDGTLWISIGDAADFTRVDPGALRSLDLDQLYGKILHVTPDGAGVPGNPYYSAAAPNANRSKVFAGGFRSPFRFSLDPRLGLPVVGDVGWNTWEEVDVVRPGANHAWPCWEGNAPTPGYSGLAGCAGVVNTAPITAYHHGSGADEGNSVTAGIVYSGSSYPDEYHGTFFFGDYVTQKIWTMTYDSQGRLVRAPERPPKFTGVGGPVEFAAAANGDIVFADIHTGNLRRLSYPGTNAEPVAVAASSTEPSTRTVTFDGAGSYDFDGDPLTYHWDFGDGTSQTGVRVTHAYGAGVERASARLTVTDRLGASASTDVVVVPGNHSPEPVLTDPGSRTFAVGEPVVVEATATDAEDGALPVSWSTLIRHCPEESTCHAHPGSPGGGPVFTVPFTDHQDSRVEITATVTDSAGMTASRTYVAMPREHRLSLAASVPAAVSIPAEGGVNTAMVTEGATFEVVADEIAADGVSKFANWSDGRTTRTVTVTVPAGDLTLTANYLTPIDQRYQAEPALRQRLGAPAGPEVADGPVRYRPYANGRLYWSAETGVKQIEGEILARYLALGGHRTFGPPATDETATPDGVGRYNHFPYRPGPGPSSIYWTPSTGAHAVYGRIRVKWAALGWEHGPMGYPTTDEMGTPDGVGRFNHFSKNASIYYTLQTDARAVWGRIRVKWAALGWEHGPMGYPTTDESGTPDGVGRYNHFTKGSSIYWTPSTDAHGIYGAIRQRWAALGWEHGPMGYPTTDESGTPDGVGRFNHFTKGGSIYWTPSTGAHGVYGAIRQRWAALGWERSYLRYPTTDEFGIPIGRQNSFQGGYVTWNRSTGQVIDRRW</sequence>